<dbReference type="GO" id="GO:0003841">
    <property type="term" value="F:1-acylglycerol-3-phosphate O-acyltransferase activity"/>
    <property type="evidence" value="ECO:0007669"/>
    <property type="project" value="TreeGrafter"/>
</dbReference>
<name>A0A563W0K5_9CYAN</name>
<reference evidence="4 5" key="1">
    <citation type="submission" date="2019-01" db="EMBL/GenBank/DDBJ databases">
        <authorList>
            <person name="Brito A."/>
        </authorList>
    </citation>
    <scope>NUCLEOTIDE SEQUENCE [LARGE SCALE GENOMIC DNA]</scope>
    <source>
        <strain evidence="4">1</strain>
    </source>
</reference>
<dbReference type="Pfam" id="PF01553">
    <property type="entry name" value="Acyltransferase"/>
    <property type="match status" value="1"/>
</dbReference>
<protein>
    <submittedName>
        <fullName evidence="4">Phospholipid/glycerol acyltransferase</fullName>
    </submittedName>
</protein>
<evidence type="ECO:0000256" key="1">
    <source>
        <dbReference type="ARBA" id="ARBA00022679"/>
    </source>
</evidence>
<keyword evidence="1 4" id="KW-0808">Transferase</keyword>
<dbReference type="InterPro" id="IPR002123">
    <property type="entry name" value="Plipid/glycerol_acylTrfase"/>
</dbReference>
<sequence length="231" mass="25829">MSKSQSLTTNSRISPWLARLLYPLGCYVVIPGFFGKIEITGQENIPTKNPVIVAPTHRSRWDALLVPYAVGRMVSGRDLRFMVSADEAKGLQYWFISRMGGFPIDPKRPGVSSVRHSVELLQNDEMLVIFPEGGIVRERKVYSLKRGVARIALDVAVDRPGTEVNILPVSLKYSDPYPSWGADVKIEIGVPLNAAEYLEESVRRSSQKLTAALETQLRELHELPQSKEILV</sequence>
<evidence type="ECO:0000256" key="2">
    <source>
        <dbReference type="ARBA" id="ARBA00023315"/>
    </source>
</evidence>
<feature type="domain" description="Phospholipid/glycerol acyltransferase" evidence="3">
    <location>
        <begin position="51"/>
        <end position="174"/>
    </location>
</feature>
<dbReference type="PANTHER" id="PTHR10434">
    <property type="entry name" value="1-ACYL-SN-GLYCEROL-3-PHOSPHATE ACYLTRANSFERASE"/>
    <property type="match status" value="1"/>
</dbReference>
<keyword evidence="5" id="KW-1185">Reference proteome</keyword>
<dbReference type="OrthoDB" id="9803035at2"/>
<organism evidence="4 5">
    <name type="scientific">Hyella patelloides LEGE 07179</name>
    <dbReference type="NCBI Taxonomy" id="945734"/>
    <lineage>
        <taxon>Bacteria</taxon>
        <taxon>Bacillati</taxon>
        <taxon>Cyanobacteriota</taxon>
        <taxon>Cyanophyceae</taxon>
        <taxon>Pleurocapsales</taxon>
        <taxon>Hyellaceae</taxon>
        <taxon>Hyella</taxon>
    </lineage>
</organism>
<proteinExistence type="predicted"/>
<dbReference type="Proteomes" id="UP000320055">
    <property type="component" value="Unassembled WGS sequence"/>
</dbReference>
<evidence type="ECO:0000313" key="4">
    <source>
        <dbReference type="EMBL" id="VEP17211.1"/>
    </source>
</evidence>
<keyword evidence="2 4" id="KW-0012">Acyltransferase</keyword>
<accession>A0A563W0K5</accession>
<dbReference type="GO" id="GO:0006654">
    <property type="term" value="P:phosphatidic acid biosynthetic process"/>
    <property type="evidence" value="ECO:0007669"/>
    <property type="project" value="TreeGrafter"/>
</dbReference>
<gene>
    <name evidence="4" type="ORF">H1P_570011</name>
</gene>
<dbReference type="AlphaFoldDB" id="A0A563W0K5"/>
<dbReference type="EMBL" id="CAACVJ010000523">
    <property type="protein sequence ID" value="VEP17211.1"/>
    <property type="molecule type" value="Genomic_DNA"/>
</dbReference>
<evidence type="ECO:0000259" key="3">
    <source>
        <dbReference type="SMART" id="SM00563"/>
    </source>
</evidence>
<dbReference type="PANTHER" id="PTHR10434:SF40">
    <property type="entry name" value="1-ACYL-SN-GLYCEROL-3-PHOSPHATE ACYLTRANSFERASE"/>
    <property type="match status" value="1"/>
</dbReference>
<dbReference type="SUPFAM" id="SSF69593">
    <property type="entry name" value="Glycerol-3-phosphate (1)-acyltransferase"/>
    <property type="match status" value="1"/>
</dbReference>
<evidence type="ECO:0000313" key="5">
    <source>
        <dbReference type="Proteomes" id="UP000320055"/>
    </source>
</evidence>
<dbReference type="RefSeq" id="WP_144866884.1">
    <property type="nucleotide sequence ID" value="NZ_LR213816.1"/>
</dbReference>
<dbReference type="SMART" id="SM00563">
    <property type="entry name" value="PlsC"/>
    <property type="match status" value="1"/>
</dbReference>